<evidence type="ECO:0000313" key="4">
    <source>
        <dbReference type="EMBL" id="CAF1272553.1"/>
    </source>
</evidence>
<feature type="repeat" description="NHL" evidence="2">
    <location>
        <begin position="314"/>
        <end position="357"/>
    </location>
</feature>
<name>A0A815BPF1_9BILA</name>
<dbReference type="SUPFAM" id="SSF63829">
    <property type="entry name" value="Calcium-dependent phosphotriesterase"/>
    <property type="match status" value="1"/>
</dbReference>
<dbReference type="GO" id="GO:0043161">
    <property type="term" value="P:proteasome-mediated ubiquitin-dependent protein catabolic process"/>
    <property type="evidence" value="ECO:0007669"/>
    <property type="project" value="TreeGrafter"/>
</dbReference>
<comment type="caution">
    <text evidence="4">The sequence shown here is derived from an EMBL/GenBank/DDBJ whole genome shotgun (WGS) entry which is preliminary data.</text>
</comment>
<protein>
    <recommendedName>
        <fullName evidence="6">NHL repeat containing protein</fullName>
    </recommendedName>
</protein>
<dbReference type="Pfam" id="PF01436">
    <property type="entry name" value="NHL"/>
    <property type="match status" value="3"/>
</dbReference>
<dbReference type="EMBL" id="CAJNOL010001038">
    <property type="protein sequence ID" value="CAF1272553.1"/>
    <property type="molecule type" value="Genomic_DNA"/>
</dbReference>
<evidence type="ECO:0000256" key="3">
    <source>
        <dbReference type="SAM" id="MobiDB-lite"/>
    </source>
</evidence>
<keyword evidence="5" id="KW-1185">Reference proteome</keyword>
<dbReference type="Gene3D" id="2.40.10.500">
    <property type="match status" value="1"/>
</dbReference>
<dbReference type="GO" id="GO:0008270">
    <property type="term" value="F:zinc ion binding"/>
    <property type="evidence" value="ECO:0007669"/>
    <property type="project" value="UniProtKB-KW"/>
</dbReference>
<evidence type="ECO:0000313" key="5">
    <source>
        <dbReference type="Proteomes" id="UP000663870"/>
    </source>
</evidence>
<sequence length="466" mass="50756">MKRYRYINVSILKPHKQVTSAPSPEHIETVHSSSIVKPRPLTSQSTHLRTSSSKAEEMRNDTSQEVPLKLSFTSDHSKNILNENSSDDIDFSASTSIGLRWNTIGSTVAGTGVGGSSDSNRLYNPSDIVLDSSNALYIADQSNNRVVKWIVGELTGTTVAGQASGTAGSAAYELNQPGDIFVDSSNQLYVADTNNHRVQLWSSGAFTGKTVAGNGTNGSAFNQLSYPNGVNVDSSSGILYIADTNNHRIMSYASNASIGTLVAGGNGSGTHSYQLYSPYSVHFDSFSNSLVIANYGAHNIVRWVIGASGWTLIAGYVGSSGSTSMTLLYPTDAIFDPMGNIYVADRNNERIQFFRASQPNGTTIVGATQSSDNDCQANQLLSIHDISSTIYIFNFKIRTKFIKIDQIEKQLIRVNYFLQQIYNSAQMDFNCRSLIVENKVLFTKNPSSNEEFSRTEVKNKKTTIVA</sequence>
<feature type="region of interest" description="Disordered" evidence="3">
    <location>
        <begin position="16"/>
        <end position="64"/>
    </location>
</feature>
<dbReference type="PANTHER" id="PTHR24104:SF25">
    <property type="entry name" value="PROTEIN LIN-41"/>
    <property type="match status" value="1"/>
</dbReference>
<reference evidence="4" key="1">
    <citation type="submission" date="2021-02" db="EMBL/GenBank/DDBJ databases">
        <authorList>
            <person name="Nowell W R."/>
        </authorList>
    </citation>
    <scope>NUCLEOTIDE SEQUENCE</scope>
</reference>
<dbReference type="PROSITE" id="PS51125">
    <property type="entry name" value="NHL"/>
    <property type="match status" value="3"/>
</dbReference>
<organism evidence="4 5">
    <name type="scientific">Rotaria sordida</name>
    <dbReference type="NCBI Taxonomy" id="392033"/>
    <lineage>
        <taxon>Eukaryota</taxon>
        <taxon>Metazoa</taxon>
        <taxon>Spiralia</taxon>
        <taxon>Gnathifera</taxon>
        <taxon>Rotifera</taxon>
        <taxon>Eurotatoria</taxon>
        <taxon>Bdelloidea</taxon>
        <taxon>Philodinida</taxon>
        <taxon>Philodinidae</taxon>
        <taxon>Rotaria</taxon>
    </lineage>
</organism>
<feature type="repeat" description="NHL" evidence="2">
    <location>
        <begin position="161"/>
        <end position="204"/>
    </location>
</feature>
<accession>A0A815BPF1</accession>
<evidence type="ECO:0000256" key="2">
    <source>
        <dbReference type="PROSITE-ProRule" id="PRU00504"/>
    </source>
</evidence>
<dbReference type="AlphaFoldDB" id="A0A815BPF1"/>
<dbReference type="InterPro" id="IPR001258">
    <property type="entry name" value="NHL_repeat"/>
</dbReference>
<dbReference type="PANTHER" id="PTHR24104">
    <property type="entry name" value="E3 UBIQUITIN-PROTEIN LIGASE NHLRC1-RELATED"/>
    <property type="match status" value="1"/>
</dbReference>
<gene>
    <name evidence="4" type="ORF">JXQ802_LOCUS28064</name>
</gene>
<proteinExistence type="predicted"/>
<dbReference type="Proteomes" id="UP000663870">
    <property type="component" value="Unassembled WGS sequence"/>
</dbReference>
<dbReference type="InterPro" id="IPR050952">
    <property type="entry name" value="TRIM-NHL_E3_ligases"/>
</dbReference>
<feature type="repeat" description="NHL" evidence="2">
    <location>
        <begin position="215"/>
        <end position="255"/>
    </location>
</feature>
<feature type="compositionally biased region" description="Polar residues" evidence="3">
    <location>
        <begin position="30"/>
        <end position="53"/>
    </location>
</feature>
<dbReference type="Gene3D" id="2.120.10.30">
    <property type="entry name" value="TolB, C-terminal domain"/>
    <property type="match status" value="2"/>
</dbReference>
<keyword evidence="1" id="KW-0677">Repeat</keyword>
<dbReference type="GO" id="GO:0061630">
    <property type="term" value="F:ubiquitin protein ligase activity"/>
    <property type="evidence" value="ECO:0007669"/>
    <property type="project" value="TreeGrafter"/>
</dbReference>
<dbReference type="InterPro" id="IPR011042">
    <property type="entry name" value="6-blade_b-propeller_TolB-like"/>
</dbReference>
<evidence type="ECO:0008006" key="6">
    <source>
        <dbReference type="Google" id="ProtNLM"/>
    </source>
</evidence>
<evidence type="ECO:0000256" key="1">
    <source>
        <dbReference type="ARBA" id="ARBA00022737"/>
    </source>
</evidence>
<dbReference type="GO" id="GO:0000209">
    <property type="term" value="P:protein polyubiquitination"/>
    <property type="evidence" value="ECO:0007669"/>
    <property type="project" value="TreeGrafter"/>
</dbReference>